<gene>
    <name evidence="7" type="ORF">OXX778_LOCUS16834</name>
</gene>
<evidence type="ECO:0000256" key="2">
    <source>
        <dbReference type="ARBA" id="ARBA00022679"/>
    </source>
</evidence>
<dbReference type="PANTHER" id="PTHR45992">
    <property type="entry name" value="EUKARYOTIC ELONGATION FACTOR 2 KINASE-RELATED"/>
    <property type="match status" value="1"/>
</dbReference>
<dbReference type="GO" id="GO:0004674">
    <property type="term" value="F:protein serine/threonine kinase activity"/>
    <property type="evidence" value="ECO:0007669"/>
    <property type="project" value="UniProtKB-KW"/>
</dbReference>
<evidence type="ECO:0000313" key="8">
    <source>
        <dbReference type="Proteomes" id="UP000663879"/>
    </source>
</evidence>
<evidence type="ECO:0000256" key="3">
    <source>
        <dbReference type="ARBA" id="ARBA00022741"/>
    </source>
</evidence>
<dbReference type="InterPro" id="IPR004166">
    <property type="entry name" value="a-kinase_dom"/>
</dbReference>
<protein>
    <recommendedName>
        <fullName evidence="6">Alpha-type protein kinase domain-containing protein</fullName>
    </recommendedName>
</protein>
<accession>A0A814HEE7</accession>
<keyword evidence="4" id="KW-0418">Kinase</keyword>
<sequence>MSLDIEKCKIKFLTNQEMLECLTHFSYEYSKKQFILKDLRPLNDNDNILLTEPVIFSCFSNRFGSSDMGEKAINKFKDEHECSHLCHQFNLGKLK</sequence>
<feature type="domain" description="Alpha-type protein kinase" evidence="6">
    <location>
        <begin position="1"/>
        <end position="94"/>
    </location>
</feature>
<reference evidence="7" key="1">
    <citation type="submission" date="2021-02" db="EMBL/GenBank/DDBJ databases">
        <authorList>
            <person name="Nowell W R."/>
        </authorList>
    </citation>
    <scope>NUCLEOTIDE SEQUENCE</scope>
    <source>
        <strain evidence="7">Ploen Becks lab</strain>
    </source>
</reference>
<proteinExistence type="predicted"/>
<dbReference type="OrthoDB" id="5981012at2759"/>
<keyword evidence="3" id="KW-0547">Nucleotide-binding</keyword>
<dbReference type="AlphaFoldDB" id="A0A814HEE7"/>
<keyword evidence="1" id="KW-0723">Serine/threonine-protein kinase</keyword>
<dbReference type="InterPro" id="IPR051852">
    <property type="entry name" value="Alpha-type_PK"/>
</dbReference>
<evidence type="ECO:0000256" key="4">
    <source>
        <dbReference type="ARBA" id="ARBA00022777"/>
    </source>
</evidence>
<name>A0A814HEE7_9BILA</name>
<organism evidence="7 8">
    <name type="scientific">Brachionus calyciflorus</name>
    <dbReference type="NCBI Taxonomy" id="104777"/>
    <lineage>
        <taxon>Eukaryota</taxon>
        <taxon>Metazoa</taxon>
        <taxon>Spiralia</taxon>
        <taxon>Gnathifera</taxon>
        <taxon>Rotifera</taxon>
        <taxon>Eurotatoria</taxon>
        <taxon>Monogononta</taxon>
        <taxon>Pseudotrocha</taxon>
        <taxon>Ploima</taxon>
        <taxon>Brachionidae</taxon>
        <taxon>Brachionus</taxon>
    </lineage>
</organism>
<dbReference type="Gene3D" id="3.20.200.10">
    <property type="entry name" value="MHCK/EF2 kinase"/>
    <property type="match status" value="1"/>
</dbReference>
<keyword evidence="8" id="KW-1185">Reference proteome</keyword>
<dbReference type="Pfam" id="PF02816">
    <property type="entry name" value="Alpha_kinase"/>
    <property type="match status" value="1"/>
</dbReference>
<evidence type="ECO:0000256" key="1">
    <source>
        <dbReference type="ARBA" id="ARBA00022527"/>
    </source>
</evidence>
<dbReference type="InterPro" id="IPR011009">
    <property type="entry name" value="Kinase-like_dom_sf"/>
</dbReference>
<evidence type="ECO:0000313" key="7">
    <source>
        <dbReference type="EMBL" id="CAF1009794.1"/>
    </source>
</evidence>
<dbReference type="EMBL" id="CAJNOC010004108">
    <property type="protein sequence ID" value="CAF1009794.1"/>
    <property type="molecule type" value="Genomic_DNA"/>
</dbReference>
<dbReference type="GO" id="GO:0005524">
    <property type="term" value="F:ATP binding"/>
    <property type="evidence" value="ECO:0007669"/>
    <property type="project" value="UniProtKB-KW"/>
</dbReference>
<keyword evidence="5" id="KW-0067">ATP-binding</keyword>
<evidence type="ECO:0000259" key="6">
    <source>
        <dbReference type="PROSITE" id="PS51158"/>
    </source>
</evidence>
<comment type="caution">
    <text evidence="7">The sequence shown here is derived from an EMBL/GenBank/DDBJ whole genome shotgun (WGS) entry which is preliminary data.</text>
</comment>
<keyword evidence="2" id="KW-0808">Transferase</keyword>
<dbReference type="Proteomes" id="UP000663879">
    <property type="component" value="Unassembled WGS sequence"/>
</dbReference>
<dbReference type="SUPFAM" id="SSF56112">
    <property type="entry name" value="Protein kinase-like (PK-like)"/>
    <property type="match status" value="1"/>
</dbReference>
<dbReference type="PROSITE" id="PS51158">
    <property type="entry name" value="ALPHA_KINASE"/>
    <property type="match status" value="1"/>
</dbReference>
<evidence type="ECO:0000256" key="5">
    <source>
        <dbReference type="ARBA" id="ARBA00022840"/>
    </source>
</evidence>